<comment type="caution">
    <text evidence="1">The sequence shown here is derived from an EMBL/GenBank/DDBJ whole genome shotgun (WGS) entry which is preliminary data.</text>
</comment>
<evidence type="ECO:0000313" key="2">
    <source>
        <dbReference type="Proteomes" id="UP001139103"/>
    </source>
</evidence>
<accession>A0A9X1ML63</accession>
<dbReference type="EMBL" id="JAJKFT010000004">
    <property type="protein sequence ID" value="MCC9628719.1"/>
    <property type="molecule type" value="Genomic_DNA"/>
</dbReference>
<dbReference type="RefSeq" id="WP_230218171.1">
    <property type="nucleotide sequence ID" value="NZ_JAJKFT010000004.1"/>
</dbReference>
<keyword evidence="2" id="KW-1185">Reference proteome</keyword>
<evidence type="ECO:0000313" key="1">
    <source>
        <dbReference type="EMBL" id="MCC9628719.1"/>
    </source>
</evidence>
<name>A0A9X1ML63_9BACT</name>
<dbReference type="AlphaFoldDB" id="A0A9X1ML63"/>
<reference evidence="1" key="1">
    <citation type="submission" date="2021-11" db="EMBL/GenBank/DDBJ databases">
        <title>Genome sequence.</title>
        <authorList>
            <person name="Sun Q."/>
        </authorList>
    </citation>
    <scope>NUCLEOTIDE SEQUENCE</scope>
    <source>
        <strain evidence="1">JC732</strain>
    </source>
</reference>
<gene>
    <name evidence="1" type="ORF">LOC68_09940</name>
</gene>
<protein>
    <submittedName>
        <fullName evidence="1">Uncharacterized protein</fullName>
    </submittedName>
</protein>
<proteinExistence type="predicted"/>
<organism evidence="1 2">
    <name type="scientific">Blastopirellula sediminis</name>
    <dbReference type="NCBI Taxonomy" id="2894196"/>
    <lineage>
        <taxon>Bacteria</taxon>
        <taxon>Pseudomonadati</taxon>
        <taxon>Planctomycetota</taxon>
        <taxon>Planctomycetia</taxon>
        <taxon>Pirellulales</taxon>
        <taxon>Pirellulaceae</taxon>
        <taxon>Blastopirellula</taxon>
    </lineage>
</organism>
<dbReference type="Proteomes" id="UP001139103">
    <property type="component" value="Unassembled WGS sequence"/>
</dbReference>
<sequence length="101" mass="11534">MTCEHLRPLEEAILASDIRETYRGAAWSQNCREWVYFDCFLDLLAVREIIDLADCVVEHAHRGTHDGQERGFVCTECNDAIMGRYALEPGVVTYPLVSQSR</sequence>